<dbReference type="Gene3D" id="3.40.50.1010">
    <property type="entry name" value="5'-nuclease"/>
    <property type="match status" value="1"/>
</dbReference>
<dbReference type="Pfam" id="PF01936">
    <property type="entry name" value="NYN"/>
    <property type="match status" value="1"/>
</dbReference>
<proteinExistence type="predicted"/>
<keyword evidence="4" id="KW-1185">Reference proteome</keyword>
<evidence type="ECO:0000256" key="1">
    <source>
        <dbReference type="SAM" id="MobiDB-lite"/>
    </source>
</evidence>
<dbReference type="InterPro" id="IPR021139">
    <property type="entry name" value="NYN"/>
</dbReference>
<evidence type="ECO:0000259" key="2">
    <source>
        <dbReference type="Pfam" id="PF01936"/>
    </source>
</evidence>
<protein>
    <submittedName>
        <fullName evidence="3">NYN domain-containing protein</fullName>
    </submittedName>
</protein>
<evidence type="ECO:0000313" key="3">
    <source>
        <dbReference type="EMBL" id="MBW7569506.1"/>
    </source>
</evidence>
<sequence length="230" mass="26570">MDKIRTAILVDGGFYRKRAKSLWGEKSAKERADELESYCHKHVGNSYLYRVFYYDCPWLTDNIFNPITGKTVNFRKSDVFKWTEAFYDELKHRRKFALRMGRLSEAPQYVLKEDVLKKLFRGDKNFSELTEDDLRINAKQKGVDMRIGIDITSLALKKQVDQIILIAGDSDFVPAAKLARREGIDFVLDPLWHPVADDLFEHIDGLQSYNKPGRTNKEAKQDVSQGTVTA</sequence>
<evidence type="ECO:0000313" key="4">
    <source>
        <dbReference type="Proteomes" id="UP000731465"/>
    </source>
</evidence>
<dbReference type="Proteomes" id="UP000731465">
    <property type="component" value="Unassembled WGS sequence"/>
</dbReference>
<accession>A0ABS7DG38</accession>
<comment type="caution">
    <text evidence="3">The sequence shown here is derived from an EMBL/GenBank/DDBJ whole genome shotgun (WGS) entry which is preliminary data.</text>
</comment>
<reference evidence="3 4" key="1">
    <citation type="submission" date="2021-03" db="EMBL/GenBank/DDBJ databases">
        <title>Succinivibrio sp. nov. isolated from feces of cow.</title>
        <authorList>
            <person name="Choi J.-Y."/>
        </authorList>
    </citation>
    <scope>NUCLEOTIDE SEQUENCE [LARGE SCALE GENOMIC DNA]</scope>
    <source>
        <strain evidence="3 4">AGMB01872</strain>
    </source>
</reference>
<organism evidence="3 4">
    <name type="scientific">Succinivibrio faecicola</name>
    <dbReference type="NCBI Taxonomy" id="2820300"/>
    <lineage>
        <taxon>Bacteria</taxon>
        <taxon>Pseudomonadati</taxon>
        <taxon>Pseudomonadota</taxon>
        <taxon>Gammaproteobacteria</taxon>
        <taxon>Aeromonadales</taxon>
        <taxon>Succinivibrionaceae</taxon>
        <taxon>Succinivibrio</taxon>
    </lineage>
</organism>
<dbReference type="CDD" id="cd18722">
    <property type="entry name" value="PIN_NicB-like"/>
    <property type="match status" value="1"/>
</dbReference>
<gene>
    <name evidence="3" type="ORF">J5V48_01180</name>
</gene>
<feature type="region of interest" description="Disordered" evidence="1">
    <location>
        <begin position="210"/>
        <end position="230"/>
    </location>
</feature>
<name>A0ABS7DG38_9GAMM</name>
<feature type="domain" description="NYN" evidence="2">
    <location>
        <begin position="138"/>
        <end position="184"/>
    </location>
</feature>
<dbReference type="EMBL" id="JAGFNY010000002">
    <property type="protein sequence ID" value="MBW7569506.1"/>
    <property type="molecule type" value="Genomic_DNA"/>
</dbReference>
<dbReference type="RefSeq" id="WP_219936114.1">
    <property type="nucleotide sequence ID" value="NZ_JAGFNY010000002.1"/>
</dbReference>